<dbReference type="SMART" id="SM00530">
    <property type="entry name" value="HTH_XRE"/>
    <property type="match status" value="1"/>
</dbReference>
<sequence length="799" mass="85584">MGVLARGRAGVARPARRRDTLREDGEARMDTEALGPTVRRLRLAADLTLERLSELSGVSDRALSDIERGAARGPQHRTMLAVVDALGLGEQDRALVLRAAREGRRRARPEPGWRLPLPRGTADFTGREVELDRVTLALRAAPGSPPPVVVVTGPPGYGKTSLAVRAAQRLQAEFDDQLFLELAGTAPDAVRPGAVVSRLVQALVGTSTRGSDDPARLRALLAGRRVLVVLDDAHDEAQVRAALPSTGPAAVLVTSRRRLEGLEDVVRVDLERLSAGDSRALLARIVPEQQASAADLARLAALCDDVPLALRIAANRLASRATWTVDALAARLAVADRRLDALAAGDLSVRAAIDLSFDQLGPAAQRLFRRLALADGRDVGTGLAATLAQEPVWATEELLDELVSLSLVGPAEHDRYALHDLLRLYAQRALADAEPAEVRTAVRDAADAWLLRTAVRAGRWFEPDVLGDGSADAEDVVRLATGEEARAWLTDEAAAWFAALGRAGRGGDHQVVVDVAEALHWFSDLWPYWGHWHEVYAASAEAAEVLGDDTLLATHLGYLAWAQVHCRGDVVAGAAAAERGRAVAERVGDPDLRAWAAYYVGWCASSAGDHARSVAASEEAIALFRRADDREGLPQALFQRAQGLAALGRADEAIAHLRDVVALVRDPRTAPRGQVAEFTALHALGTIARISLDRQDWATTRRVADEAITGFLAQGARPSAAHMHVFRAHARRAEDDHAGARADLARAVELFEGSGDADGLAAARAAGALVTVGDDAGPRRRDDGGRTGRTVKRRRRPRR</sequence>
<dbReference type="PROSITE" id="PS50943">
    <property type="entry name" value="HTH_CROC1"/>
    <property type="match status" value="1"/>
</dbReference>
<dbReference type="PATRIC" id="fig|1350482.3.peg.2663"/>
<keyword evidence="4" id="KW-1185">Reference proteome</keyword>
<dbReference type="SMART" id="SM00028">
    <property type="entry name" value="TPR"/>
    <property type="match status" value="3"/>
</dbReference>
<feature type="region of interest" description="Disordered" evidence="1">
    <location>
        <begin position="1"/>
        <end position="28"/>
    </location>
</feature>
<dbReference type="SUPFAM" id="SSF47413">
    <property type="entry name" value="lambda repressor-like DNA-binding domains"/>
    <property type="match status" value="1"/>
</dbReference>
<dbReference type="InterPro" id="IPR002182">
    <property type="entry name" value="NB-ARC"/>
</dbReference>
<feature type="domain" description="HTH cro/C1-type" evidence="2">
    <location>
        <begin position="38"/>
        <end position="94"/>
    </location>
</feature>
<dbReference type="Gene3D" id="3.40.50.300">
    <property type="entry name" value="P-loop containing nucleotide triphosphate hydrolases"/>
    <property type="match status" value="1"/>
</dbReference>
<organism evidence="3 4">
    <name type="scientific">Cellulosimicrobium cellulans F16</name>
    <dbReference type="NCBI Taxonomy" id="1350482"/>
    <lineage>
        <taxon>Bacteria</taxon>
        <taxon>Bacillati</taxon>
        <taxon>Actinomycetota</taxon>
        <taxon>Actinomycetes</taxon>
        <taxon>Micrococcales</taxon>
        <taxon>Promicromonosporaceae</taxon>
        <taxon>Cellulosimicrobium</taxon>
    </lineage>
</organism>
<dbReference type="InterPro" id="IPR003593">
    <property type="entry name" value="AAA+_ATPase"/>
</dbReference>
<dbReference type="GO" id="GO:0043531">
    <property type="term" value="F:ADP binding"/>
    <property type="evidence" value="ECO:0007669"/>
    <property type="project" value="InterPro"/>
</dbReference>
<dbReference type="SUPFAM" id="SSF52540">
    <property type="entry name" value="P-loop containing nucleoside triphosphate hydrolases"/>
    <property type="match status" value="1"/>
</dbReference>
<name>A0A0M0F5T7_CELCE</name>
<dbReference type="InterPro" id="IPR010982">
    <property type="entry name" value="Lambda_DNA-bd_dom_sf"/>
</dbReference>
<feature type="region of interest" description="Disordered" evidence="1">
    <location>
        <begin position="771"/>
        <end position="799"/>
    </location>
</feature>
<gene>
    <name evidence="3" type="ORF">M768_19415</name>
</gene>
<dbReference type="InterPro" id="IPR027417">
    <property type="entry name" value="P-loop_NTPase"/>
</dbReference>
<feature type="compositionally biased region" description="Basic and acidic residues" evidence="1">
    <location>
        <begin position="776"/>
        <end position="786"/>
    </location>
</feature>
<evidence type="ECO:0000313" key="3">
    <source>
        <dbReference type="EMBL" id="KON72762.1"/>
    </source>
</evidence>
<dbReference type="InterPro" id="IPR019734">
    <property type="entry name" value="TPR_rpt"/>
</dbReference>
<proteinExistence type="predicted"/>
<dbReference type="Gene3D" id="1.25.40.10">
    <property type="entry name" value="Tetratricopeptide repeat domain"/>
    <property type="match status" value="1"/>
</dbReference>
<evidence type="ECO:0000256" key="1">
    <source>
        <dbReference type="SAM" id="MobiDB-lite"/>
    </source>
</evidence>
<dbReference type="SMART" id="SM00382">
    <property type="entry name" value="AAA"/>
    <property type="match status" value="1"/>
</dbReference>
<accession>A0A0M0F5T7</accession>
<dbReference type="Gene3D" id="1.10.260.40">
    <property type="entry name" value="lambda repressor-like DNA-binding domains"/>
    <property type="match status" value="1"/>
</dbReference>
<dbReference type="GO" id="GO:0003677">
    <property type="term" value="F:DNA binding"/>
    <property type="evidence" value="ECO:0007669"/>
    <property type="project" value="InterPro"/>
</dbReference>
<dbReference type="Proteomes" id="UP000037387">
    <property type="component" value="Unassembled WGS sequence"/>
</dbReference>
<feature type="compositionally biased region" description="Low complexity" evidence="1">
    <location>
        <begin position="1"/>
        <end position="13"/>
    </location>
</feature>
<dbReference type="SUPFAM" id="SSF48452">
    <property type="entry name" value="TPR-like"/>
    <property type="match status" value="1"/>
</dbReference>
<dbReference type="Pfam" id="PF13560">
    <property type="entry name" value="HTH_31"/>
    <property type="match status" value="1"/>
</dbReference>
<protein>
    <recommendedName>
        <fullName evidence="2">HTH cro/C1-type domain-containing protein</fullName>
    </recommendedName>
</protein>
<reference evidence="3 4" key="1">
    <citation type="journal article" date="2015" name="Sci. Rep.">
        <title>Functional and structural properties of a novel cellulosome-like multienzyme complex: efficient glycoside hydrolysis of water-insoluble 7-xylosyl-10-deacetylpaclitaxel.</title>
        <authorList>
            <person name="Dou T.Y."/>
            <person name="Luan H.W."/>
            <person name="Ge G.B."/>
            <person name="Dong M.M."/>
            <person name="Zou H.F."/>
            <person name="He Y.Q."/>
            <person name="Cui P."/>
            <person name="Wang J.Y."/>
            <person name="Hao D.C."/>
            <person name="Yang S.L."/>
            <person name="Yang L."/>
        </authorList>
    </citation>
    <scope>NUCLEOTIDE SEQUENCE [LARGE SCALE GENOMIC DNA]</scope>
    <source>
        <strain evidence="3 4">F16</strain>
    </source>
</reference>
<evidence type="ECO:0000259" key="2">
    <source>
        <dbReference type="PROSITE" id="PS50943"/>
    </source>
</evidence>
<dbReference type="AlphaFoldDB" id="A0A0M0F5T7"/>
<dbReference type="InterPro" id="IPR011990">
    <property type="entry name" value="TPR-like_helical_dom_sf"/>
</dbReference>
<dbReference type="EMBL" id="ATNL01000010">
    <property type="protein sequence ID" value="KON72762.1"/>
    <property type="molecule type" value="Genomic_DNA"/>
</dbReference>
<dbReference type="PANTHER" id="PTHR47691:SF3">
    <property type="entry name" value="HTH-TYPE TRANSCRIPTIONAL REGULATOR RV0890C-RELATED"/>
    <property type="match status" value="1"/>
</dbReference>
<dbReference type="CDD" id="cd00093">
    <property type="entry name" value="HTH_XRE"/>
    <property type="match status" value="1"/>
</dbReference>
<dbReference type="InterPro" id="IPR001387">
    <property type="entry name" value="Cro/C1-type_HTH"/>
</dbReference>
<feature type="compositionally biased region" description="Basic residues" evidence="1">
    <location>
        <begin position="789"/>
        <end position="799"/>
    </location>
</feature>
<dbReference type="PANTHER" id="PTHR47691">
    <property type="entry name" value="REGULATOR-RELATED"/>
    <property type="match status" value="1"/>
</dbReference>
<feature type="compositionally biased region" description="Basic and acidic residues" evidence="1">
    <location>
        <begin position="17"/>
        <end position="28"/>
    </location>
</feature>
<comment type="caution">
    <text evidence="3">The sequence shown here is derived from an EMBL/GenBank/DDBJ whole genome shotgun (WGS) entry which is preliminary data.</text>
</comment>
<evidence type="ECO:0000313" key="4">
    <source>
        <dbReference type="Proteomes" id="UP000037387"/>
    </source>
</evidence>
<dbReference type="PRINTS" id="PR00364">
    <property type="entry name" value="DISEASERSIST"/>
</dbReference>
<dbReference type="Pfam" id="PF00931">
    <property type="entry name" value="NB-ARC"/>
    <property type="match status" value="1"/>
</dbReference>